<protein>
    <submittedName>
        <fullName evidence="4">Probable sulfite oxidase</fullName>
    </submittedName>
</protein>
<dbReference type="PANTHER" id="PTHR19372:SF7">
    <property type="entry name" value="SULFITE OXIDASE, MITOCHONDRIAL"/>
    <property type="match status" value="1"/>
</dbReference>
<dbReference type="Pfam" id="PF00174">
    <property type="entry name" value="Oxidored_molyb"/>
    <property type="match status" value="1"/>
</dbReference>
<dbReference type="AlphaFoldDB" id="A0A6J4VYA4"/>
<feature type="compositionally biased region" description="Basic and acidic residues" evidence="1">
    <location>
        <begin position="322"/>
        <end position="337"/>
    </location>
</feature>
<dbReference type="GO" id="GO:0043546">
    <property type="term" value="F:molybdopterin cofactor binding"/>
    <property type="evidence" value="ECO:0007669"/>
    <property type="project" value="TreeGrafter"/>
</dbReference>
<dbReference type="EMBL" id="CADCWO010000264">
    <property type="protein sequence ID" value="CAA9590514.1"/>
    <property type="molecule type" value="Genomic_DNA"/>
</dbReference>
<feature type="region of interest" description="Disordered" evidence="1">
    <location>
        <begin position="322"/>
        <end position="350"/>
    </location>
</feature>
<organism evidence="4">
    <name type="scientific">uncultured Synechococcales cyanobacterium</name>
    <dbReference type="NCBI Taxonomy" id="1936017"/>
    <lineage>
        <taxon>Bacteria</taxon>
        <taxon>Bacillati</taxon>
        <taxon>Cyanobacteriota</taxon>
        <taxon>Cyanophyceae</taxon>
        <taxon>Synechococcales</taxon>
        <taxon>environmental samples</taxon>
    </lineage>
</organism>
<dbReference type="PANTHER" id="PTHR19372">
    <property type="entry name" value="SULFITE REDUCTASE"/>
    <property type="match status" value="1"/>
</dbReference>
<accession>A0A6J4VYA4</accession>
<feature type="chain" id="PRO_5027078893" evidence="2">
    <location>
        <begin position="20"/>
        <end position="350"/>
    </location>
</feature>
<dbReference type="Gene3D" id="3.90.420.10">
    <property type="entry name" value="Oxidoreductase, molybdopterin-binding domain"/>
    <property type="match status" value="1"/>
</dbReference>
<name>A0A6J4VYA4_9CYAN</name>
<dbReference type="InterPro" id="IPR014756">
    <property type="entry name" value="Ig_E-set"/>
</dbReference>
<dbReference type="SUPFAM" id="SSF81296">
    <property type="entry name" value="E set domains"/>
    <property type="match status" value="1"/>
</dbReference>
<proteinExistence type="predicted"/>
<gene>
    <name evidence="4" type="ORF">AVDCRST_MAG81-5443</name>
</gene>
<sequence length="350" mass="38811">MKRRQVLKRLLQTSGGLIAASLLPGCSSKALGSLFPLELLHPEAPLPEHLLTPLSEFYVQTYALAPQVDRSTWALEIKGAVANPLTLTFEDILAAPQSDFYLTMECIGNPTGGNLIGNAQWTGTPLRPFLEQAGVKPEAVEFALHGADWYKTTLPVADVMRPEVYLVHRMNDAPLTQAHGYPVRIILPGHFGQKQPKWLVGIEAITSTERGFWEQLGWSNLAEIPTHAMLRQIQNTRVWSGHHRVSLDAGGEQDWRQGILLAGVALDKASPIQTIQISTDGGGTWDKAEQNHPRSPHEWTLWRYLWQPTTPGKYTLLARGESGREQQPLKDEHHKDGSSGVLEIQATLQS</sequence>
<dbReference type="GO" id="GO:0006790">
    <property type="term" value="P:sulfur compound metabolic process"/>
    <property type="evidence" value="ECO:0007669"/>
    <property type="project" value="TreeGrafter"/>
</dbReference>
<reference evidence="4" key="1">
    <citation type="submission" date="2020-02" db="EMBL/GenBank/DDBJ databases">
        <authorList>
            <person name="Meier V. D."/>
        </authorList>
    </citation>
    <scope>NUCLEOTIDE SEQUENCE</scope>
    <source>
        <strain evidence="4">AVDCRST_MAG81</strain>
    </source>
</reference>
<evidence type="ECO:0000256" key="2">
    <source>
        <dbReference type="SAM" id="SignalP"/>
    </source>
</evidence>
<feature type="domain" description="Oxidoreductase molybdopterin-binding" evidence="3">
    <location>
        <begin position="65"/>
        <end position="213"/>
    </location>
</feature>
<dbReference type="Gene3D" id="2.60.40.650">
    <property type="match status" value="1"/>
</dbReference>
<keyword evidence="2" id="KW-0732">Signal</keyword>
<dbReference type="SUPFAM" id="SSF56524">
    <property type="entry name" value="Oxidoreductase molybdopterin-binding domain"/>
    <property type="match status" value="1"/>
</dbReference>
<feature type="signal peptide" evidence="2">
    <location>
        <begin position="1"/>
        <end position="19"/>
    </location>
</feature>
<evidence type="ECO:0000313" key="4">
    <source>
        <dbReference type="EMBL" id="CAA9590514.1"/>
    </source>
</evidence>
<dbReference type="GO" id="GO:0008482">
    <property type="term" value="F:sulfite oxidase activity"/>
    <property type="evidence" value="ECO:0007669"/>
    <property type="project" value="TreeGrafter"/>
</dbReference>
<dbReference type="InterPro" id="IPR036374">
    <property type="entry name" value="OxRdtase_Mopterin-bd_sf"/>
</dbReference>
<evidence type="ECO:0000256" key="1">
    <source>
        <dbReference type="SAM" id="MobiDB-lite"/>
    </source>
</evidence>
<evidence type="ECO:0000259" key="3">
    <source>
        <dbReference type="Pfam" id="PF00174"/>
    </source>
</evidence>
<dbReference type="GO" id="GO:0020037">
    <property type="term" value="F:heme binding"/>
    <property type="evidence" value="ECO:0007669"/>
    <property type="project" value="TreeGrafter"/>
</dbReference>
<dbReference type="InterPro" id="IPR000572">
    <property type="entry name" value="OxRdtase_Mopterin-bd_dom"/>
</dbReference>